<keyword evidence="2" id="KW-1185">Reference proteome</keyword>
<gene>
    <name evidence="1" type="ORF">BJ508DRAFT_365249</name>
</gene>
<protein>
    <submittedName>
        <fullName evidence="1">Uncharacterized protein</fullName>
    </submittedName>
</protein>
<organism evidence="1 2">
    <name type="scientific">Ascobolus immersus RN42</name>
    <dbReference type="NCBI Taxonomy" id="1160509"/>
    <lineage>
        <taxon>Eukaryota</taxon>
        <taxon>Fungi</taxon>
        <taxon>Dikarya</taxon>
        <taxon>Ascomycota</taxon>
        <taxon>Pezizomycotina</taxon>
        <taxon>Pezizomycetes</taxon>
        <taxon>Pezizales</taxon>
        <taxon>Ascobolaceae</taxon>
        <taxon>Ascobolus</taxon>
    </lineage>
</organism>
<dbReference type="AlphaFoldDB" id="A0A3N4HU57"/>
<evidence type="ECO:0000313" key="1">
    <source>
        <dbReference type="EMBL" id="RPA76038.1"/>
    </source>
</evidence>
<proteinExistence type="predicted"/>
<dbReference type="Proteomes" id="UP000275078">
    <property type="component" value="Unassembled WGS sequence"/>
</dbReference>
<evidence type="ECO:0000313" key="2">
    <source>
        <dbReference type="Proteomes" id="UP000275078"/>
    </source>
</evidence>
<reference evidence="1 2" key="1">
    <citation type="journal article" date="2018" name="Nat. Ecol. Evol.">
        <title>Pezizomycetes genomes reveal the molecular basis of ectomycorrhizal truffle lifestyle.</title>
        <authorList>
            <person name="Murat C."/>
            <person name="Payen T."/>
            <person name="Noel B."/>
            <person name="Kuo A."/>
            <person name="Morin E."/>
            <person name="Chen J."/>
            <person name="Kohler A."/>
            <person name="Krizsan K."/>
            <person name="Balestrini R."/>
            <person name="Da Silva C."/>
            <person name="Montanini B."/>
            <person name="Hainaut M."/>
            <person name="Levati E."/>
            <person name="Barry K.W."/>
            <person name="Belfiori B."/>
            <person name="Cichocki N."/>
            <person name="Clum A."/>
            <person name="Dockter R.B."/>
            <person name="Fauchery L."/>
            <person name="Guy J."/>
            <person name="Iotti M."/>
            <person name="Le Tacon F."/>
            <person name="Lindquist E.A."/>
            <person name="Lipzen A."/>
            <person name="Malagnac F."/>
            <person name="Mello A."/>
            <person name="Molinier V."/>
            <person name="Miyauchi S."/>
            <person name="Poulain J."/>
            <person name="Riccioni C."/>
            <person name="Rubini A."/>
            <person name="Sitrit Y."/>
            <person name="Splivallo R."/>
            <person name="Traeger S."/>
            <person name="Wang M."/>
            <person name="Zifcakova L."/>
            <person name="Wipf D."/>
            <person name="Zambonelli A."/>
            <person name="Paolocci F."/>
            <person name="Nowrousian M."/>
            <person name="Ottonello S."/>
            <person name="Baldrian P."/>
            <person name="Spatafora J.W."/>
            <person name="Henrissat B."/>
            <person name="Nagy L.G."/>
            <person name="Aury J.M."/>
            <person name="Wincker P."/>
            <person name="Grigoriev I.V."/>
            <person name="Bonfante P."/>
            <person name="Martin F.M."/>
        </authorList>
    </citation>
    <scope>NUCLEOTIDE SEQUENCE [LARGE SCALE GENOMIC DNA]</scope>
    <source>
        <strain evidence="1 2">RN42</strain>
    </source>
</reference>
<name>A0A3N4HU57_ASCIM</name>
<accession>A0A3N4HU57</accession>
<dbReference type="EMBL" id="ML119752">
    <property type="protein sequence ID" value="RPA76038.1"/>
    <property type="molecule type" value="Genomic_DNA"/>
</dbReference>
<sequence length="108" mass="12398">MSSDTSEASYACLPNSENLYFVFLGHTSPAKHLETVKAEIEKLGGLTFQVLELSRAIFFYLDEELAAKVRDGRLECSRFIRDFSREEQDLELPYFDGQWTADYSDDDP</sequence>